<dbReference type="PANTHER" id="PTHR45138">
    <property type="entry name" value="REGULATORY COMPONENTS OF SENSORY TRANSDUCTION SYSTEM"/>
    <property type="match status" value="1"/>
</dbReference>
<sequence>MDARREMNPYPDDYPKASEHLRQALALLSKHQIPPSPLNYRIGYDVTAGRNEKLKTELTHHLSTKVEATSDETLWELYTKHFIQDDEALDELRKELRTVVTSLQDEFKRAGGDITGYTTTLNRFAGILDNESSLDRITDEVRQVISDTRNMEQSQSRLENQMAHVVSEMEAMRQELEQVRQESLTDGLTGIANRKAFDTTLEQTLRIAQDNNHATCLLLADIDHFKRFNDTHGHLVGDKVLRFVASTLKRCIKGKDTAARFGGEEFAIILPNTDLAGAHSAAEQIRNEISSGTLINKNRGEAYGSITISIGIAKLGKDDHPLDLIRRADQSLYLAKNRGRNRVEFAGAN</sequence>
<evidence type="ECO:0000313" key="6">
    <source>
        <dbReference type="EMBL" id="TVO76713.1"/>
    </source>
</evidence>
<dbReference type="NCBIfam" id="TIGR00254">
    <property type="entry name" value="GGDEF"/>
    <property type="match status" value="1"/>
</dbReference>
<dbReference type="SMART" id="SM00267">
    <property type="entry name" value="GGDEF"/>
    <property type="match status" value="1"/>
</dbReference>
<dbReference type="GO" id="GO:0005886">
    <property type="term" value="C:plasma membrane"/>
    <property type="evidence" value="ECO:0007669"/>
    <property type="project" value="TreeGrafter"/>
</dbReference>
<dbReference type="GO" id="GO:0043709">
    <property type="term" value="P:cell adhesion involved in single-species biofilm formation"/>
    <property type="evidence" value="ECO:0007669"/>
    <property type="project" value="TreeGrafter"/>
</dbReference>
<dbReference type="OrthoDB" id="9812260at2"/>
<evidence type="ECO:0000256" key="4">
    <source>
        <dbReference type="SAM" id="Coils"/>
    </source>
</evidence>
<reference evidence="6 7" key="1">
    <citation type="submission" date="2019-07" db="EMBL/GenBank/DDBJ databases">
        <title>The pathways for chlorine oxyanion respiration interact through the shared metabolite chlorate.</title>
        <authorList>
            <person name="Barnum T.P."/>
            <person name="Cheng Y."/>
            <person name="Hill K.A."/>
            <person name="Lucas L.N."/>
            <person name="Carlson H.K."/>
            <person name="Coates J.D."/>
        </authorList>
    </citation>
    <scope>NUCLEOTIDE SEQUENCE [LARGE SCALE GENOMIC DNA]</scope>
    <source>
        <strain evidence="6 7">BK-1</strain>
    </source>
</reference>
<name>A0A558DT24_9GAMM</name>
<evidence type="ECO:0000256" key="3">
    <source>
        <dbReference type="ARBA" id="ARBA00034247"/>
    </source>
</evidence>
<dbReference type="InterPro" id="IPR029787">
    <property type="entry name" value="Nucleotide_cyclase"/>
</dbReference>
<comment type="caution">
    <text evidence="6">The sequence shown here is derived from an EMBL/GenBank/DDBJ whole genome shotgun (WGS) entry which is preliminary data.</text>
</comment>
<feature type="coiled-coil region" evidence="4">
    <location>
        <begin position="155"/>
        <end position="182"/>
    </location>
</feature>
<comment type="catalytic activity">
    <reaction evidence="3">
        <text>2 GTP = 3',3'-c-di-GMP + 2 diphosphate</text>
        <dbReference type="Rhea" id="RHEA:24898"/>
        <dbReference type="ChEBI" id="CHEBI:33019"/>
        <dbReference type="ChEBI" id="CHEBI:37565"/>
        <dbReference type="ChEBI" id="CHEBI:58805"/>
        <dbReference type="EC" id="2.7.7.65"/>
    </reaction>
</comment>
<dbReference type="EMBL" id="VMNH01000005">
    <property type="protein sequence ID" value="TVO76713.1"/>
    <property type="molecule type" value="Genomic_DNA"/>
</dbReference>
<keyword evidence="4" id="KW-0175">Coiled coil</keyword>
<dbReference type="InterPro" id="IPR000160">
    <property type="entry name" value="GGDEF_dom"/>
</dbReference>
<dbReference type="FunFam" id="3.30.70.270:FF:000001">
    <property type="entry name" value="Diguanylate cyclase domain protein"/>
    <property type="match status" value="1"/>
</dbReference>
<feature type="domain" description="GGDEF" evidence="5">
    <location>
        <begin position="213"/>
        <end position="348"/>
    </location>
</feature>
<dbReference type="Pfam" id="PF00990">
    <property type="entry name" value="GGDEF"/>
    <property type="match status" value="1"/>
</dbReference>
<dbReference type="InterPro" id="IPR043128">
    <property type="entry name" value="Rev_trsase/Diguanyl_cyclase"/>
</dbReference>
<evidence type="ECO:0000256" key="1">
    <source>
        <dbReference type="ARBA" id="ARBA00001946"/>
    </source>
</evidence>
<dbReference type="PROSITE" id="PS50887">
    <property type="entry name" value="GGDEF"/>
    <property type="match status" value="1"/>
</dbReference>
<dbReference type="RefSeq" id="WP_144357843.1">
    <property type="nucleotide sequence ID" value="NZ_VMNH01000005.1"/>
</dbReference>
<dbReference type="GO" id="GO:0052621">
    <property type="term" value="F:diguanylate cyclase activity"/>
    <property type="evidence" value="ECO:0007669"/>
    <property type="project" value="UniProtKB-EC"/>
</dbReference>
<comment type="cofactor">
    <cofactor evidence="1">
        <name>Mg(2+)</name>
        <dbReference type="ChEBI" id="CHEBI:18420"/>
    </cofactor>
</comment>
<keyword evidence="7" id="KW-1185">Reference proteome</keyword>
<dbReference type="GO" id="GO:1902201">
    <property type="term" value="P:negative regulation of bacterial-type flagellum-dependent cell motility"/>
    <property type="evidence" value="ECO:0007669"/>
    <property type="project" value="TreeGrafter"/>
</dbReference>
<evidence type="ECO:0000256" key="2">
    <source>
        <dbReference type="ARBA" id="ARBA00012528"/>
    </source>
</evidence>
<proteinExistence type="predicted"/>
<dbReference type="Proteomes" id="UP000316649">
    <property type="component" value="Unassembled WGS sequence"/>
</dbReference>
<evidence type="ECO:0000313" key="7">
    <source>
        <dbReference type="Proteomes" id="UP000316649"/>
    </source>
</evidence>
<dbReference type="InterPro" id="IPR050469">
    <property type="entry name" value="Diguanylate_Cyclase"/>
</dbReference>
<organism evidence="6 7">
    <name type="scientific">Sedimenticola selenatireducens</name>
    <dbReference type="NCBI Taxonomy" id="191960"/>
    <lineage>
        <taxon>Bacteria</taxon>
        <taxon>Pseudomonadati</taxon>
        <taxon>Pseudomonadota</taxon>
        <taxon>Gammaproteobacteria</taxon>
        <taxon>Chromatiales</taxon>
        <taxon>Sedimenticolaceae</taxon>
        <taxon>Sedimenticola</taxon>
    </lineage>
</organism>
<gene>
    <name evidence="6" type="ORF">FHP88_04625</name>
</gene>
<dbReference type="CDD" id="cd01949">
    <property type="entry name" value="GGDEF"/>
    <property type="match status" value="1"/>
</dbReference>
<accession>A0A558DT24</accession>
<evidence type="ECO:0000259" key="5">
    <source>
        <dbReference type="PROSITE" id="PS50887"/>
    </source>
</evidence>
<dbReference type="PANTHER" id="PTHR45138:SF9">
    <property type="entry name" value="DIGUANYLATE CYCLASE DGCM-RELATED"/>
    <property type="match status" value="1"/>
</dbReference>
<dbReference type="EC" id="2.7.7.65" evidence="2"/>
<dbReference type="Gene3D" id="3.30.70.270">
    <property type="match status" value="1"/>
</dbReference>
<dbReference type="SUPFAM" id="SSF55073">
    <property type="entry name" value="Nucleotide cyclase"/>
    <property type="match status" value="1"/>
</dbReference>
<dbReference type="AlphaFoldDB" id="A0A558DT24"/>
<protein>
    <recommendedName>
        <fullName evidence="2">diguanylate cyclase</fullName>
        <ecNumber evidence="2">2.7.7.65</ecNumber>
    </recommendedName>
</protein>